<dbReference type="Pfam" id="PF02668">
    <property type="entry name" value="TauD"/>
    <property type="match status" value="1"/>
</dbReference>
<keyword evidence="2" id="KW-0560">Oxidoreductase</keyword>
<comment type="caution">
    <text evidence="7">The sequence shown here is derived from an EMBL/GenBank/DDBJ whole genome shotgun (WGS) entry which is preliminary data.</text>
</comment>
<evidence type="ECO:0000256" key="1">
    <source>
        <dbReference type="ARBA" id="ARBA00001954"/>
    </source>
</evidence>
<evidence type="ECO:0000313" key="7">
    <source>
        <dbReference type="EMBL" id="MBD0422801.1"/>
    </source>
</evidence>
<dbReference type="PANTHER" id="PTHR10696:SF56">
    <property type="entry name" value="TAUD_TFDA-LIKE DOMAIN-CONTAINING PROTEIN"/>
    <property type="match status" value="1"/>
</dbReference>
<dbReference type="GO" id="GO:0051213">
    <property type="term" value="F:dioxygenase activity"/>
    <property type="evidence" value="ECO:0007669"/>
    <property type="project" value="UniProtKB-KW"/>
</dbReference>
<sequence>MLSAVFRKRRATGPPAAPHTGIAAPAPDGPPVLDAEGPPDAAAWVAGRRDLLRELLAEHGALTVRGLGLSTPADVGSVLHQVAEHPVAEREAFAARHRHADGVYSSSAWPPNQPMCMHHELSYALQCPGLMMFACLEPPVEGGATAVADSAAVLQALPAELVDRFAREGWLLTRAYNDGIGATPSQSFGSDDRGAVEAYCRAHAIDWSWQPDGSLRTRQHRNAVVRHPVSGLRCWFNQIAFLNEWTMEPDVREFLVDEYGPDGLPFNTRYGNGDPVPPDVVEQINTTYEAHAVSRSWQRGDLLLVDNIRTAHSREAYRGPRNVVVAMGDPVRAHPPGPPAGRAVA</sequence>
<reference evidence="7" key="1">
    <citation type="submission" date="2020-09" db="EMBL/GenBank/DDBJ databases">
        <title>Streptomyces grisecoloratus sp. nov., isolated from cotton soil.</title>
        <authorList>
            <person name="Xing L."/>
        </authorList>
    </citation>
    <scope>NUCLEOTIDE SEQUENCE</scope>
    <source>
        <strain evidence="7">TRM S81-3</strain>
    </source>
</reference>
<evidence type="ECO:0000256" key="3">
    <source>
        <dbReference type="ARBA" id="ARBA00023004"/>
    </source>
</evidence>
<evidence type="ECO:0000259" key="6">
    <source>
        <dbReference type="Pfam" id="PF02668"/>
    </source>
</evidence>
<comment type="cofactor">
    <cofactor evidence="1">
        <name>Fe(2+)</name>
        <dbReference type="ChEBI" id="CHEBI:29033"/>
    </cofactor>
</comment>
<dbReference type="InterPro" id="IPR042098">
    <property type="entry name" value="TauD-like_sf"/>
</dbReference>
<dbReference type="Proteomes" id="UP000621210">
    <property type="component" value="Unassembled WGS sequence"/>
</dbReference>
<keyword evidence="8" id="KW-1185">Reference proteome</keyword>
<evidence type="ECO:0000256" key="2">
    <source>
        <dbReference type="ARBA" id="ARBA00023002"/>
    </source>
</evidence>
<dbReference type="InterPro" id="IPR003819">
    <property type="entry name" value="TauD/TfdA-like"/>
</dbReference>
<keyword evidence="4" id="KW-0045">Antibiotic biosynthesis</keyword>
<evidence type="ECO:0000256" key="5">
    <source>
        <dbReference type="SAM" id="MobiDB-lite"/>
    </source>
</evidence>
<evidence type="ECO:0000256" key="4">
    <source>
        <dbReference type="ARBA" id="ARBA00023194"/>
    </source>
</evidence>
<keyword evidence="7" id="KW-0223">Dioxygenase</keyword>
<feature type="region of interest" description="Disordered" evidence="5">
    <location>
        <begin position="1"/>
        <end position="39"/>
    </location>
</feature>
<dbReference type="Gene3D" id="3.60.130.10">
    <property type="entry name" value="Clavaminate synthase-like"/>
    <property type="match status" value="1"/>
</dbReference>
<dbReference type="SUPFAM" id="SSF51197">
    <property type="entry name" value="Clavaminate synthase-like"/>
    <property type="match status" value="1"/>
</dbReference>
<protein>
    <submittedName>
        <fullName evidence="7">TauD/TfdA family dioxygenase</fullName>
    </submittedName>
</protein>
<dbReference type="RefSeq" id="WP_188183771.1">
    <property type="nucleotide sequence ID" value="NZ_JACVQF010000218.1"/>
</dbReference>
<name>A0A926QT74_9ACTN</name>
<keyword evidence="3" id="KW-0408">Iron</keyword>
<feature type="compositionally biased region" description="Basic residues" evidence="5">
    <location>
        <begin position="1"/>
        <end position="11"/>
    </location>
</feature>
<dbReference type="GO" id="GO:0017000">
    <property type="term" value="P:antibiotic biosynthetic process"/>
    <property type="evidence" value="ECO:0007669"/>
    <property type="project" value="UniProtKB-KW"/>
</dbReference>
<evidence type="ECO:0000313" key="8">
    <source>
        <dbReference type="Proteomes" id="UP000621210"/>
    </source>
</evidence>
<gene>
    <name evidence="7" type="ORF">H0H10_27220</name>
</gene>
<dbReference type="AlphaFoldDB" id="A0A926QT74"/>
<dbReference type="InterPro" id="IPR050411">
    <property type="entry name" value="AlphaKG_dependent_hydroxylases"/>
</dbReference>
<reference evidence="7" key="2">
    <citation type="submission" date="2020-09" db="EMBL/GenBank/DDBJ databases">
        <authorList>
            <person name="Luo X."/>
        </authorList>
    </citation>
    <scope>NUCLEOTIDE SEQUENCE</scope>
    <source>
        <strain evidence="7">TRM S81-3</strain>
    </source>
</reference>
<dbReference type="PANTHER" id="PTHR10696">
    <property type="entry name" value="GAMMA-BUTYROBETAINE HYDROXYLASE-RELATED"/>
    <property type="match status" value="1"/>
</dbReference>
<proteinExistence type="predicted"/>
<organism evidence="7 8">
    <name type="scientific">Streptomyces griseicoloratus</name>
    <dbReference type="NCBI Taxonomy" id="2752516"/>
    <lineage>
        <taxon>Bacteria</taxon>
        <taxon>Bacillati</taxon>
        <taxon>Actinomycetota</taxon>
        <taxon>Actinomycetes</taxon>
        <taxon>Kitasatosporales</taxon>
        <taxon>Streptomycetaceae</taxon>
        <taxon>Streptomyces</taxon>
    </lineage>
</organism>
<feature type="domain" description="TauD/TfdA-like" evidence="6">
    <location>
        <begin position="46"/>
        <end position="326"/>
    </location>
</feature>
<dbReference type="EMBL" id="JACVQF010000218">
    <property type="protein sequence ID" value="MBD0422801.1"/>
    <property type="molecule type" value="Genomic_DNA"/>
</dbReference>
<accession>A0A926QT74</accession>